<organism evidence="1">
    <name type="scientific">Tanacetum cinerariifolium</name>
    <name type="common">Dalmatian daisy</name>
    <name type="synonym">Chrysanthemum cinerariifolium</name>
    <dbReference type="NCBI Taxonomy" id="118510"/>
    <lineage>
        <taxon>Eukaryota</taxon>
        <taxon>Viridiplantae</taxon>
        <taxon>Streptophyta</taxon>
        <taxon>Embryophyta</taxon>
        <taxon>Tracheophyta</taxon>
        <taxon>Spermatophyta</taxon>
        <taxon>Magnoliopsida</taxon>
        <taxon>eudicotyledons</taxon>
        <taxon>Gunneridae</taxon>
        <taxon>Pentapetalae</taxon>
        <taxon>asterids</taxon>
        <taxon>campanulids</taxon>
        <taxon>Asterales</taxon>
        <taxon>Asteraceae</taxon>
        <taxon>Asteroideae</taxon>
        <taxon>Anthemideae</taxon>
        <taxon>Anthemidinae</taxon>
        <taxon>Tanacetum</taxon>
    </lineage>
</organism>
<proteinExistence type="predicted"/>
<gene>
    <name evidence="1" type="ORF">Tci_581714</name>
</gene>
<accession>A0A699J3W4</accession>
<evidence type="ECO:0000313" key="1">
    <source>
        <dbReference type="EMBL" id="GFA09742.1"/>
    </source>
</evidence>
<dbReference type="AlphaFoldDB" id="A0A699J3W4"/>
<reference evidence="1" key="1">
    <citation type="journal article" date="2019" name="Sci. Rep.">
        <title>Draft genome of Tanacetum cinerariifolium, the natural source of mosquito coil.</title>
        <authorList>
            <person name="Yamashiro T."/>
            <person name="Shiraishi A."/>
            <person name="Satake H."/>
            <person name="Nakayama K."/>
        </authorList>
    </citation>
    <scope>NUCLEOTIDE SEQUENCE</scope>
</reference>
<protein>
    <submittedName>
        <fullName evidence="1">Uncharacterized protein</fullName>
    </submittedName>
</protein>
<dbReference type="EMBL" id="BKCJ010368466">
    <property type="protein sequence ID" value="GFA09742.1"/>
    <property type="molecule type" value="Genomic_DNA"/>
</dbReference>
<sequence>MLAEFLPLAFPRRHVAGDSVLFYHRKIPAKMLAEFLPLAFPRRHVAGDTLIQKFVQTLNVKRNGDVALRFPDDMSPGKQRLTFYDFVEVIGLFRLSTLHLLKFPERKLESMKILKNKLESMKILENNLESLMLQENQPVDGPVPLSIKNHIRKCFRKAVKE</sequence>
<comment type="caution">
    <text evidence="1">The sequence shown here is derived from an EMBL/GenBank/DDBJ whole genome shotgun (WGS) entry which is preliminary data.</text>
</comment>
<name>A0A699J3W4_TANCI</name>